<feature type="transmembrane region" description="Helical" evidence="1">
    <location>
        <begin position="34"/>
        <end position="51"/>
    </location>
</feature>
<keyword evidence="1" id="KW-0812">Transmembrane</keyword>
<dbReference type="Proteomes" id="UP000016629">
    <property type="component" value="Chromosome"/>
</dbReference>
<gene>
    <name evidence="2" type="ORF">N573_004015</name>
</gene>
<dbReference type="AlphaFoldDB" id="A0A806TD79"/>
<accession>A0A806TD79</accession>
<proteinExistence type="predicted"/>
<reference evidence="2 3" key="1">
    <citation type="journal article" date="2013" name="Genome Announc.">
        <title>Draft Genome Sequence of Lactobacillus fermentum Strain 3872.</title>
        <authorList>
            <person name="Karlyshev A.V."/>
            <person name="Raju K."/>
            <person name="Abramov V.M."/>
        </authorList>
    </citation>
    <scope>NUCLEOTIDE SEQUENCE [LARGE SCALE GENOMIC DNA]</scope>
    <source>
        <strain evidence="2 3">3872</strain>
    </source>
</reference>
<organism evidence="2 3">
    <name type="scientific">Limosilactobacillus fermentum 3872</name>
    <dbReference type="NCBI Taxonomy" id="1381124"/>
    <lineage>
        <taxon>Bacteria</taxon>
        <taxon>Bacillati</taxon>
        <taxon>Bacillota</taxon>
        <taxon>Bacilli</taxon>
        <taxon>Lactobacillales</taxon>
        <taxon>Lactobacillaceae</taxon>
        <taxon>Limosilactobacillus</taxon>
    </lineage>
</organism>
<evidence type="ECO:0000256" key="1">
    <source>
        <dbReference type="SAM" id="Phobius"/>
    </source>
</evidence>
<keyword evidence="1" id="KW-1133">Transmembrane helix</keyword>
<dbReference type="EMBL" id="CP011536">
    <property type="protein sequence ID" value="AKM50932.1"/>
    <property type="molecule type" value="Genomic_DNA"/>
</dbReference>
<protein>
    <submittedName>
        <fullName evidence="2">Uncharacterized protein</fullName>
    </submittedName>
</protein>
<name>A0A806TD79_LIMFE</name>
<evidence type="ECO:0000313" key="2">
    <source>
        <dbReference type="EMBL" id="AKM50932.1"/>
    </source>
</evidence>
<keyword evidence="1" id="KW-0472">Membrane</keyword>
<reference evidence="2 3" key="2">
    <citation type="journal article" name="FEMS Microbiol. Lett.">
        <title>Lactobacillus fermentum 3872 genome sequencing reveals plasmid and chromosomal genes potentially involved in a probiotic activity.</title>
        <authorList>
            <person name="Lehri B."/>
            <person name="Seddon A.M."/>
            <person name="Karlyshev A.V."/>
        </authorList>
    </citation>
    <scope>NUCLEOTIDE SEQUENCE [LARGE SCALE GENOMIC DNA]</scope>
    <source>
        <strain evidence="2 3">3872</strain>
    </source>
</reference>
<evidence type="ECO:0000313" key="3">
    <source>
        <dbReference type="Proteomes" id="UP000016629"/>
    </source>
</evidence>
<sequence length="63" mass="7247">MQQKKQLIQLRIPLLTLNTLMAHILHMIRQTYFIVRPILAMELGLLSMAQMKAATTMDSILLP</sequence>